<keyword evidence="4" id="KW-0812">Transmembrane</keyword>
<dbReference type="InterPro" id="IPR036890">
    <property type="entry name" value="HATPase_C_sf"/>
</dbReference>
<feature type="transmembrane region" description="Helical" evidence="4">
    <location>
        <begin position="74"/>
        <end position="95"/>
    </location>
</feature>
<evidence type="ECO:0000256" key="3">
    <source>
        <dbReference type="ARBA" id="ARBA00023012"/>
    </source>
</evidence>
<protein>
    <submittedName>
        <fullName evidence="6">Sensor histidine kinase</fullName>
    </submittedName>
</protein>
<name>A0A323VXD0_9ACTN</name>
<gene>
    <name evidence="6" type="ORF">DMO24_00175</name>
</gene>
<dbReference type="EMBL" id="QKNV01000001">
    <property type="protein sequence ID" value="PZA23398.1"/>
    <property type="molecule type" value="Genomic_DNA"/>
</dbReference>
<dbReference type="Gene3D" id="3.30.565.10">
    <property type="entry name" value="Histidine kinase-like ATPase, C-terminal domain"/>
    <property type="match status" value="1"/>
</dbReference>
<dbReference type="GO" id="GO:0046983">
    <property type="term" value="F:protein dimerization activity"/>
    <property type="evidence" value="ECO:0007669"/>
    <property type="project" value="InterPro"/>
</dbReference>
<feature type="transmembrane region" description="Helical" evidence="4">
    <location>
        <begin position="138"/>
        <end position="155"/>
    </location>
</feature>
<evidence type="ECO:0000313" key="7">
    <source>
        <dbReference type="Proteomes" id="UP000247602"/>
    </source>
</evidence>
<evidence type="ECO:0000313" key="6">
    <source>
        <dbReference type="EMBL" id="PZA23398.1"/>
    </source>
</evidence>
<dbReference type="Pfam" id="PF07730">
    <property type="entry name" value="HisKA_3"/>
    <property type="match status" value="1"/>
</dbReference>
<dbReference type="SUPFAM" id="SSF55874">
    <property type="entry name" value="ATPase domain of HSP90 chaperone/DNA topoisomerase II/histidine kinase"/>
    <property type="match status" value="1"/>
</dbReference>
<feature type="transmembrane region" description="Helical" evidence="4">
    <location>
        <begin position="44"/>
        <end position="62"/>
    </location>
</feature>
<feature type="transmembrane region" description="Helical" evidence="4">
    <location>
        <begin position="160"/>
        <end position="177"/>
    </location>
</feature>
<dbReference type="CDD" id="cd16917">
    <property type="entry name" value="HATPase_UhpB-NarQ-NarX-like"/>
    <property type="match status" value="1"/>
</dbReference>
<evidence type="ECO:0000259" key="5">
    <source>
        <dbReference type="Pfam" id="PF07730"/>
    </source>
</evidence>
<keyword evidence="7" id="KW-1185">Reference proteome</keyword>
<dbReference type="Gene3D" id="1.20.5.1930">
    <property type="match status" value="1"/>
</dbReference>
<keyword evidence="4" id="KW-0472">Membrane</keyword>
<keyword evidence="2 6" id="KW-0418">Kinase</keyword>
<feature type="transmembrane region" description="Helical" evidence="4">
    <location>
        <begin position="183"/>
        <end position="210"/>
    </location>
</feature>
<proteinExistence type="predicted"/>
<dbReference type="AlphaFoldDB" id="A0A323VXD0"/>
<evidence type="ECO:0000256" key="1">
    <source>
        <dbReference type="ARBA" id="ARBA00022679"/>
    </source>
</evidence>
<feature type="domain" description="Signal transduction histidine kinase subgroup 3 dimerisation and phosphoacceptor" evidence="5">
    <location>
        <begin position="231"/>
        <end position="298"/>
    </location>
</feature>
<dbReference type="InterPro" id="IPR011712">
    <property type="entry name" value="Sig_transdc_His_kin_sub3_dim/P"/>
</dbReference>
<dbReference type="PANTHER" id="PTHR24421">
    <property type="entry name" value="NITRATE/NITRITE SENSOR PROTEIN NARX-RELATED"/>
    <property type="match status" value="1"/>
</dbReference>
<dbReference type="Proteomes" id="UP000247602">
    <property type="component" value="Unassembled WGS sequence"/>
</dbReference>
<dbReference type="GO" id="GO:0000155">
    <property type="term" value="F:phosphorelay sensor kinase activity"/>
    <property type="evidence" value="ECO:0007669"/>
    <property type="project" value="InterPro"/>
</dbReference>
<evidence type="ECO:0000256" key="4">
    <source>
        <dbReference type="SAM" id="Phobius"/>
    </source>
</evidence>
<comment type="caution">
    <text evidence="6">The sequence shown here is derived from an EMBL/GenBank/DDBJ whole genome shotgun (WGS) entry which is preliminary data.</text>
</comment>
<accession>A0A323VXD0</accession>
<keyword evidence="3" id="KW-0902">Two-component regulatory system</keyword>
<reference evidence="6 7" key="1">
    <citation type="submission" date="2018-06" db="EMBL/GenBank/DDBJ databases">
        <title>Draft genome sequence of Modestobacter versicolor CP153-2.</title>
        <authorList>
            <person name="Gundlapally S.R."/>
        </authorList>
    </citation>
    <scope>NUCLEOTIDE SEQUENCE [LARGE SCALE GENOMIC DNA]</scope>
    <source>
        <strain evidence="6 7">CP153-2</strain>
    </source>
</reference>
<evidence type="ECO:0000256" key="2">
    <source>
        <dbReference type="ARBA" id="ARBA00022777"/>
    </source>
</evidence>
<feature type="transmembrane region" description="Helical" evidence="4">
    <location>
        <begin position="107"/>
        <end position="126"/>
    </location>
</feature>
<keyword evidence="4" id="KW-1133">Transmembrane helix</keyword>
<dbReference type="GO" id="GO:0016020">
    <property type="term" value="C:membrane"/>
    <property type="evidence" value="ECO:0007669"/>
    <property type="project" value="InterPro"/>
</dbReference>
<dbReference type="PANTHER" id="PTHR24421:SF63">
    <property type="entry name" value="SENSOR HISTIDINE KINASE DESK"/>
    <property type="match status" value="1"/>
</dbReference>
<organism evidence="6 7">
    <name type="scientific">Modestobacter versicolor</name>
    <dbReference type="NCBI Taxonomy" id="429133"/>
    <lineage>
        <taxon>Bacteria</taxon>
        <taxon>Bacillati</taxon>
        <taxon>Actinomycetota</taxon>
        <taxon>Actinomycetes</taxon>
        <taxon>Geodermatophilales</taxon>
        <taxon>Geodermatophilaceae</taxon>
        <taxon>Modestobacter</taxon>
    </lineage>
</organism>
<keyword evidence="1" id="KW-0808">Transferase</keyword>
<sequence length="421" mass="43377">MGAPAVSPARVGRYGSMTAVPTVSRWWSSRSAPQRIDLYTRWSFYSYLGAGLPLLALAVTGSDLEDARVAGVRSFLVGSVVTAVAAVVLASRGLAAHRTGQRIPVRTPGLALGAAAVTGALGVWGFSAGAEPAPATSWAIALPLGMVLTAGSTIWSTRQLAGPSVLVGVLAGAAAAVDGSEAVTAVVVGATIAVTVYAVVLAFRFSVWVLDVVLEMDRTRGVQLQLAVAEERLRFARDLHDVMGRNLSAIAVKSQLAGELVRRARPEAADEVADIHRIAEESLREVREVVRGYRSTDLSSELAGARSVLRAAGVACTVQGVDDAGALPEPVQAALGWVVREAVTNVLRHSRAAECGIVLTRADGEVRLTVTNDGVPGDAAGTGSGLAGLRERLAGAGGTLDAARHGDRFQLTATLPTGSAG</sequence>
<dbReference type="InterPro" id="IPR050482">
    <property type="entry name" value="Sensor_HK_TwoCompSys"/>
</dbReference>